<accession>A0AAV2N1F9</accession>
<reference evidence="1 2" key="1">
    <citation type="submission" date="2024-04" db="EMBL/GenBank/DDBJ databases">
        <authorList>
            <consortium name="Molecular Ecology Group"/>
        </authorList>
    </citation>
    <scope>NUCLEOTIDE SEQUENCE [LARGE SCALE GENOMIC DNA]</scope>
</reference>
<dbReference type="Proteomes" id="UP001497644">
    <property type="component" value="Chromosome 1"/>
</dbReference>
<name>A0AAV2N1F9_9HYME</name>
<proteinExistence type="predicted"/>
<keyword evidence="2" id="KW-1185">Reference proteome</keyword>
<evidence type="ECO:0000313" key="2">
    <source>
        <dbReference type="Proteomes" id="UP001497644"/>
    </source>
</evidence>
<dbReference type="AlphaFoldDB" id="A0AAV2N1F9"/>
<gene>
    <name evidence="1" type="ORF">LPLAT_LOCUS444</name>
</gene>
<protein>
    <submittedName>
        <fullName evidence="1">Uncharacterized protein</fullName>
    </submittedName>
</protein>
<organism evidence="1 2">
    <name type="scientific">Lasius platythorax</name>
    <dbReference type="NCBI Taxonomy" id="488582"/>
    <lineage>
        <taxon>Eukaryota</taxon>
        <taxon>Metazoa</taxon>
        <taxon>Ecdysozoa</taxon>
        <taxon>Arthropoda</taxon>
        <taxon>Hexapoda</taxon>
        <taxon>Insecta</taxon>
        <taxon>Pterygota</taxon>
        <taxon>Neoptera</taxon>
        <taxon>Endopterygota</taxon>
        <taxon>Hymenoptera</taxon>
        <taxon>Apocrita</taxon>
        <taxon>Aculeata</taxon>
        <taxon>Formicoidea</taxon>
        <taxon>Formicidae</taxon>
        <taxon>Formicinae</taxon>
        <taxon>Lasius</taxon>
        <taxon>Lasius</taxon>
    </lineage>
</organism>
<sequence>MNKMARNPSTLFCERVSIITVDISTAYLGQLEVFADPVNRNEGSFSKGLKAVRLTTASNTNCYNPGGKRNFTATIAPLLLG</sequence>
<evidence type="ECO:0000313" key="1">
    <source>
        <dbReference type="EMBL" id="CAL1673587.1"/>
    </source>
</evidence>
<dbReference type="EMBL" id="OZ034824">
    <property type="protein sequence ID" value="CAL1673587.1"/>
    <property type="molecule type" value="Genomic_DNA"/>
</dbReference>